<dbReference type="AlphaFoldDB" id="A0A9N8ETC0"/>
<gene>
    <name evidence="2" type="ORF">SEMRO_1709_G292700.1</name>
</gene>
<feature type="compositionally biased region" description="Low complexity" evidence="1">
    <location>
        <begin position="271"/>
        <end position="290"/>
    </location>
</feature>
<feature type="compositionally biased region" description="Low complexity" evidence="1">
    <location>
        <begin position="509"/>
        <end position="521"/>
    </location>
</feature>
<dbReference type="Proteomes" id="UP001153069">
    <property type="component" value="Unassembled WGS sequence"/>
</dbReference>
<protein>
    <submittedName>
        <fullName evidence="2">Uncharacterized protein</fullName>
    </submittedName>
</protein>
<evidence type="ECO:0000313" key="3">
    <source>
        <dbReference type="Proteomes" id="UP001153069"/>
    </source>
</evidence>
<evidence type="ECO:0000313" key="2">
    <source>
        <dbReference type="EMBL" id="CAB9525669.1"/>
    </source>
</evidence>
<reference evidence="2" key="1">
    <citation type="submission" date="2020-06" db="EMBL/GenBank/DDBJ databases">
        <authorList>
            <consortium name="Plant Systems Biology data submission"/>
        </authorList>
    </citation>
    <scope>NUCLEOTIDE SEQUENCE</scope>
    <source>
        <strain evidence="2">D6</strain>
    </source>
</reference>
<feature type="region of interest" description="Disordered" evidence="1">
    <location>
        <begin position="420"/>
        <end position="578"/>
    </location>
</feature>
<dbReference type="EMBL" id="CAICTM010001707">
    <property type="protein sequence ID" value="CAB9525669.1"/>
    <property type="molecule type" value="Genomic_DNA"/>
</dbReference>
<sequence length="578" mass="63188">MAEDNKDLGELDAWLLSTPKDVHPEAYAYHCERLLNQDPPFVLMSTGKQLPGLPTSIQATIAILKDPKKCPPGGISKLNPQQGMRFLQRCVAKNDPSLTTGSNPAVEMFDSSPKFLQYMLRYAKTADGQAKCRSSFISKINPKREGMEIWHNAEGYEIFKYGDTMDLVLAGQPRQILVALENSPYFLAFIMDTEPAVLAHIKNLEKPTATELKHMLELSARIAVTEFGVKFSGSWFFPLTKPHPAIPRRITGRTAAVVQETAPRTPSKVRPAASAASTPTSAASVASAASAPPPSPALHPVLEQSLRHLMETSMWEREEHNRLKQAHQEKYYALDGRLKDGFSVVKEQQKILKAQSDNEYGSFRSMQEGNRKMLNYVIEAQAAKDAGTPYLDYCEEETVVSEAAYDDDDDDDVLESPAKVASIETDGDNAPPNRDSGAETAGCNKSFADCEEEMMESPMKMGAEEKTGSLKRKKTAATASAKRTKVATPKRSSGLPPKSPGLRNTPSPRAAAKKVSSTATKKSARKNVMPKIDENEESSVGCEVESPMVDGSPAASSISSSSSTRSLRSRRLSSRGRK</sequence>
<feature type="compositionally biased region" description="Low complexity" evidence="1">
    <location>
        <begin position="556"/>
        <end position="566"/>
    </location>
</feature>
<proteinExistence type="predicted"/>
<name>A0A9N8ETC0_9STRA</name>
<comment type="caution">
    <text evidence="2">The sequence shown here is derived from an EMBL/GenBank/DDBJ whole genome shotgun (WGS) entry which is preliminary data.</text>
</comment>
<organism evidence="2 3">
    <name type="scientific">Seminavis robusta</name>
    <dbReference type="NCBI Taxonomy" id="568900"/>
    <lineage>
        <taxon>Eukaryota</taxon>
        <taxon>Sar</taxon>
        <taxon>Stramenopiles</taxon>
        <taxon>Ochrophyta</taxon>
        <taxon>Bacillariophyta</taxon>
        <taxon>Bacillariophyceae</taxon>
        <taxon>Bacillariophycidae</taxon>
        <taxon>Naviculales</taxon>
        <taxon>Naviculaceae</taxon>
        <taxon>Seminavis</taxon>
    </lineage>
</organism>
<evidence type="ECO:0000256" key="1">
    <source>
        <dbReference type="SAM" id="MobiDB-lite"/>
    </source>
</evidence>
<feature type="compositionally biased region" description="Basic residues" evidence="1">
    <location>
        <begin position="567"/>
        <end position="578"/>
    </location>
</feature>
<feature type="region of interest" description="Disordered" evidence="1">
    <location>
        <begin position="259"/>
        <end position="297"/>
    </location>
</feature>
<keyword evidence="3" id="KW-1185">Reference proteome</keyword>
<accession>A0A9N8ETC0</accession>